<keyword evidence="3" id="KW-1133">Transmembrane helix</keyword>
<feature type="domain" description="RND related alpha-helical hairpin" evidence="5">
    <location>
        <begin position="168"/>
        <end position="264"/>
    </location>
</feature>
<dbReference type="InterPro" id="IPR058728">
    <property type="entry name" value="HH_RND-rel"/>
</dbReference>
<reference evidence="7 8" key="1">
    <citation type="journal article" date="2021" name="Sci. Rep.">
        <title>The distribution of antibiotic resistance genes in chicken gut microbiota commensals.</title>
        <authorList>
            <person name="Juricova H."/>
            <person name="Matiasovicova J."/>
            <person name="Kubasova T."/>
            <person name="Cejkova D."/>
            <person name="Rychlik I."/>
        </authorList>
    </citation>
    <scope>NUCLEOTIDE SEQUENCE [LARGE SCALE GENOMIC DNA]</scope>
    <source>
        <strain evidence="7 8">An431b</strain>
    </source>
</reference>
<dbReference type="RefSeq" id="WP_205133130.1">
    <property type="nucleotide sequence ID" value="NZ_JACSNT010000004.1"/>
</dbReference>
<comment type="caution">
    <text evidence="7">The sequence shown here is derived from an EMBL/GenBank/DDBJ whole genome shotgun (WGS) entry which is preliminary data.</text>
</comment>
<evidence type="ECO:0000256" key="1">
    <source>
        <dbReference type="SAM" id="Coils"/>
    </source>
</evidence>
<evidence type="ECO:0000313" key="7">
    <source>
        <dbReference type="EMBL" id="MBM6876935.1"/>
    </source>
</evidence>
<evidence type="ECO:0000256" key="2">
    <source>
        <dbReference type="SAM" id="MobiDB-lite"/>
    </source>
</evidence>
<evidence type="ECO:0000259" key="5">
    <source>
        <dbReference type="Pfam" id="PF26012"/>
    </source>
</evidence>
<dbReference type="Pfam" id="PF26011">
    <property type="entry name" value="Beta-barrel_RND_rel"/>
    <property type="match status" value="1"/>
</dbReference>
<dbReference type="InterPro" id="IPR058729">
    <property type="entry name" value="Beta-barrel_RND-rel"/>
</dbReference>
<protein>
    <recommendedName>
        <fullName evidence="9">Membrane fusion protein biotin-lipoyl like domain-containing protein</fullName>
    </recommendedName>
</protein>
<feature type="transmembrane region" description="Helical" evidence="3">
    <location>
        <begin position="78"/>
        <end position="100"/>
    </location>
</feature>
<keyword evidence="8" id="KW-1185">Reference proteome</keyword>
<gene>
    <name evidence="7" type="ORF">H9X83_02015</name>
</gene>
<feature type="domain" description="RND related barrel-sandwich hybrid" evidence="6">
    <location>
        <begin position="129"/>
        <end position="326"/>
    </location>
</feature>
<evidence type="ECO:0000259" key="6">
    <source>
        <dbReference type="Pfam" id="PF26018"/>
    </source>
</evidence>
<keyword evidence="3" id="KW-0472">Membrane</keyword>
<feature type="compositionally biased region" description="Basic residues" evidence="2">
    <location>
        <begin position="62"/>
        <end position="71"/>
    </location>
</feature>
<dbReference type="Pfam" id="PF26018">
    <property type="entry name" value="BSH_RND_rel"/>
    <property type="match status" value="1"/>
</dbReference>
<feature type="compositionally biased region" description="Basic residues" evidence="2">
    <location>
        <begin position="1"/>
        <end position="13"/>
    </location>
</feature>
<evidence type="ECO:0000259" key="4">
    <source>
        <dbReference type="Pfam" id="PF26011"/>
    </source>
</evidence>
<keyword evidence="3" id="KW-0812">Transmembrane</keyword>
<feature type="domain" description="RND related beta-barrel" evidence="4">
    <location>
        <begin position="331"/>
        <end position="400"/>
    </location>
</feature>
<accession>A0ABS2G6X1</accession>
<feature type="region of interest" description="Disordered" evidence="2">
    <location>
        <begin position="1"/>
        <end position="71"/>
    </location>
</feature>
<proteinExistence type="predicted"/>
<evidence type="ECO:0000313" key="8">
    <source>
        <dbReference type="Proteomes" id="UP000729290"/>
    </source>
</evidence>
<keyword evidence="1" id="KW-0175">Coiled coil</keyword>
<name>A0ABS2G6X1_9FIRM</name>
<sequence>MKKGSSGNRKKRLRNQEPNPARRQYPSRDNVYELKQYQQRAREKENRRYRPAQQQVRTVSAPKHRTHAKKRRNVSGRVLPMFVFLVIALYLVGQIFTMAVRKPEVGVETVTYGSIDTPESFQGLIVRDEVVVTSNRAGTPFYQYAEGDNVKKSAVVCSIKDTASTDVLEDKLANIDADILESQKERADLSAFAEDIQRLENTMKSTVDSFAGKSMSESTSYLYSMRTQLESSINQRNEIWLSENVESLSQLNEEKNAYEQQLSQSMSNLTAPESGVLAFTYDGLEETLTPEAIPEISVDQISGNEKMTSISKVSNVVEGDPVFRLVTSNRWYIITSLPASDVADWEVNTWKKINLIGEEGTYQATATVESVEKGESQSRVVLSCNSYLNEFINNRLITIQLDSTVVEGLKIPNNAIVEKSMLKIPVECLTESGGNQGFLLVNGSNSKFVSVQIVSSDESYCYIEQDNGSIALGDVILQGTGETAVEYTVSEVATSPGVYVANSSMAKFASIRILEQNQEFAIVESATTYGLQAYDTIVSDAKNITEGQSIY</sequence>
<dbReference type="Proteomes" id="UP000729290">
    <property type="component" value="Unassembled WGS sequence"/>
</dbReference>
<organism evidence="7 8">
    <name type="scientific">Anaerotignum lactatifermentans</name>
    <dbReference type="NCBI Taxonomy" id="160404"/>
    <lineage>
        <taxon>Bacteria</taxon>
        <taxon>Bacillati</taxon>
        <taxon>Bacillota</taxon>
        <taxon>Clostridia</taxon>
        <taxon>Lachnospirales</taxon>
        <taxon>Anaerotignaceae</taxon>
        <taxon>Anaerotignum</taxon>
    </lineage>
</organism>
<feature type="coiled-coil region" evidence="1">
    <location>
        <begin position="241"/>
        <end position="268"/>
    </location>
</feature>
<dbReference type="Pfam" id="PF26012">
    <property type="entry name" value="HH_RND_rel"/>
    <property type="match status" value="1"/>
</dbReference>
<evidence type="ECO:0008006" key="9">
    <source>
        <dbReference type="Google" id="ProtNLM"/>
    </source>
</evidence>
<dbReference type="EMBL" id="JACSNV010000002">
    <property type="protein sequence ID" value="MBM6876935.1"/>
    <property type="molecule type" value="Genomic_DNA"/>
</dbReference>
<dbReference type="InterPro" id="IPR058709">
    <property type="entry name" value="BSH_RND-rel"/>
</dbReference>
<evidence type="ECO:0000256" key="3">
    <source>
        <dbReference type="SAM" id="Phobius"/>
    </source>
</evidence>